<organism evidence="1 2">
    <name type="scientific">Candidatus Yanofskybacteria bacterium GW2011_GWC1_48_11</name>
    <dbReference type="NCBI Taxonomy" id="1619027"/>
    <lineage>
        <taxon>Bacteria</taxon>
        <taxon>Candidatus Yanofskyibacteriota</taxon>
    </lineage>
</organism>
<gene>
    <name evidence="1" type="ORF">UY25_C0001G0027</name>
</gene>
<comment type="caution">
    <text evidence="1">The sequence shown here is derived from an EMBL/GenBank/DDBJ whole genome shotgun (WGS) entry which is preliminary data.</text>
</comment>
<dbReference type="Proteomes" id="UP000034462">
    <property type="component" value="Unassembled WGS sequence"/>
</dbReference>
<protein>
    <submittedName>
        <fullName evidence="1">Uncharacterized protein</fullName>
    </submittedName>
</protein>
<evidence type="ECO:0000313" key="2">
    <source>
        <dbReference type="Proteomes" id="UP000034462"/>
    </source>
</evidence>
<accession>A0A837ILX6</accession>
<dbReference type="AlphaFoldDB" id="A0A837ILX6"/>
<proteinExistence type="predicted"/>
<dbReference type="EMBL" id="LCPH01000001">
    <property type="protein sequence ID" value="KKU93534.1"/>
    <property type="molecule type" value="Genomic_DNA"/>
</dbReference>
<sequence length="142" mass="15748">MGSPSIQRVPVLGMREDEGLRRAFSRAQNKPVGLRRNRGERELLELGAPKKVLDDFGLCARSKENLLLCSSGGHWDLLIKVLRLAQTRRPSWKSLQLGRNPSTHELLSSYNPLNSTQGYKKASPFREGAGGSFTKIGKCSLT</sequence>
<evidence type="ECO:0000313" key="1">
    <source>
        <dbReference type="EMBL" id="KKU93534.1"/>
    </source>
</evidence>
<reference evidence="1 2" key="1">
    <citation type="journal article" date="2015" name="Nature">
        <title>rRNA introns, odd ribosomes, and small enigmatic genomes across a large radiation of phyla.</title>
        <authorList>
            <person name="Brown C.T."/>
            <person name="Hug L.A."/>
            <person name="Thomas B.C."/>
            <person name="Sharon I."/>
            <person name="Castelle C.J."/>
            <person name="Singh A."/>
            <person name="Wilkins M.J."/>
            <person name="Williams K.H."/>
            <person name="Banfield J.F."/>
        </authorList>
    </citation>
    <scope>NUCLEOTIDE SEQUENCE [LARGE SCALE GENOMIC DNA]</scope>
</reference>
<name>A0A837ILX6_9BACT</name>